<name>A0AAT9JXH2_SYNEL</name>
<dbReference type="AlphaFoldDB" id="A0AAT9JXH2"/>
<dbReference type="Gene3D" id="3.30.300.70">
    <property type="entry name" value="RimP-like superfamily, N-terminal"/>
    <property type="match status" value="1"/>
</dbReference>
<keyword evidence="1 3" id="KW-0963">Cytoplasm</keyword>
<comment type="similarity">
    <text evidence="3">Belongs to the RimP family.</text>
</comment>
<dbReference type="InterPro" id="IPR028989">
    <property type="entry name" value="RimP_N"/>
</dbReference>
<organism evidence="5">
    <name type="scientific">Synechococcus elongatus PCC 11802</name>
    <dbReference type="NCBI Taxonomy" id="2283154"/>
    <lineage>
        <taxon>Bacteria</taxon>
        <taxon>Bacillati</taxon>
        <taxon>Cyanobacteriota</taxon>
        <taxon>Cyanophyceae</taxon>
        <taxon>Synechococcales</taxon>
        <taxon>Synechococcaceae</taxon>
        <taxon>Synechococcus</taxon>
    </lineage>
</organism>
<reference evidence="5" key="1">
    <citation type="submission" date="2024-01" db="EMBL/GenBank/DDBJ databases">
        <title>Synechococcus elongatus PCC 11802, a close yet different native of Synechococcus elongatus PCC 11801.</title>
        <authorList>
            <person name="Jaiswal D."/>
            <person name="Sengupta A."/>
            <person name="Sengupta S."/>
            <person name="Pakrasi H.B."/>
            <person name="Wangikar P."/>
        </authorList>
    </citation>
    <scope>NUCLEOTIDE SEQUENCE</scope>
    <source>
        <strain evidence="5">PCC 11802</strain>
    </source>
</reference>
<dbReference type="InterPro" id="IPR036847">
    <property type="entry name" value="RimP_C_sf"/>
</dbReference>
<dbReference type="SUPFAM" id="SSF74942">
    <property type="entry name" value="YhbC-like, C-terminal domain"/>
    <property type="match status" value="1"/>
</dbReference>
<dbReference type="NCBIfam" id="NF000935">
    <property type="entry name" value="PRK00092.3-3"/>
    <property type="match status" value="1"/>
</dbReference>
<keyword evidence="2 3" id="KW-0690">Ribosome biogenesis</keyword>
<accession>A0AAT9JXH2</accession>
<feature type="domain" description="Ribosome maturation factor RimP N-terminal" evidence="4">
    <location>
        <begin position="13"/>
        <end position="84"/>
    </location>
</feature>
<evidence type="ECO:0000256" key="1">
    <source>
        <dbReference type="ARBA" id="ARBA00022490"/>
    </source>
</evidence>
<protein>
    <recommendedName>
        <fullName evidence="3">Ribosome maturation factor RimP</fullName>
    </recommendedName>
</protein>
<dbReference type="PANTHER" id="PTHR33867:SF1">
    <property type="entry name" value="RIBOSOME MATURATION FACTOR RIMP"/>
    <property type="match status" value="1"/>
</dbReference>
<dbReference type="HAMAP" id="MF_01077">
    <property type="entry name" value="RimP"/>
    <property type="match status" value="1"/>
</dbReference>
<dbReference type="InterPro" id="IPR003728">
    <property type="entry name" value="Ribosome_maturation_RimP"/>
</dbReference>
<comment type="subcellular location">
    <subcellularLocation>
        <location evidence="3">Cytoplasm</location>
    </subcellularLocation>
</comment>
<dbReference type="Pfam" id="PF02576">
    <property type="entry name" value="RimP_N"/>
    <property type="match status" value="1"/>
</dbReference>
<dbReference type="RefSeq" id="WP_208678960.1">
    <property type="nucleotide sequence ID" value="NZ_CP034671.2"/>
</dbReference>
<dbReference type="EMBL" id="CP034671">
    <property type="protein sequence ID" value="QFZ91976.2"/>
    <property type="molecule type" value="Genomic_DNA"/>
</dbReference>
<dbReference type="InterPro" id="IPR035956">
    <property type="entry name" value="RimP_N_sf"/>
</dbReference>
<evidence type="ECO:0000256" key="2">
    <source>
        <dbReference type="ARBA" id="ARBA00022517"/>
    </source>
</evidence>
<gene>
    <name evidence="3 5" type="primary">rimP</name>
    <name evidence="5" type="ORF">EKO22_05895</name>
</gene>
<comment type="function">
    <text evidence="3">Required for maturation of 30S ribosomal subunits.</text>
</comment>
<dbReference type="GO" id="GO:0005829">
    <property type="term" value="C:cytosol"/>
    <property type="evidence" value="ECO:0007669"/>
    <property type="project" value="TreeGrafter"/>
</dbReference>
<evidence type="ECO:0000313" key="5">
    <source>
        <dbReference type="EMBL" id="QFZ91976.2"/>
    </source>
</evidence>
<sequence length="153" mass="17153">MAHPLIPAILDLARPIADDLDLEVVHAVFYTNQSPPVLRLDIRSRVGDTGLEDCERMSRSFELALDEANIIPDAYVLEISSPGLSDTLESDRDFLSFKGFPVQVTSRDPNDGTVEQQGTLLSRDADYVYLNKRGRTVRIARNQVLEVKLIEQL</sequence>
<proteinExistence type="inferred from homology"/>
<evidence type="ECO:0000256" key="3">
    <source>
        <dbReference type="HAMAP-Rule" id="MF_01077"/>
    </source>
</evidence>
<dbReference type="PANTHER" id="PTHR33867">
    <property type="entry name" value="RIBOSOME MATURATION FACTOR RIMP"/>
    <property type="match status" value="1"/>
</dbReference>
<evidence type="ECO:0000259" key="4">
    <source>
        <dbReference type="Pfam" id="PF02576"/>
    </source>
</evidence>
<dbReference type="GO" id="GO:0006412">
    <property type="term" value="P:translation"/>
    <property type="evidence" value="ECO:0007669"/>
    <property type="project" value="TreeGrafter"/>
</dbReference>
<dbReference type="SUPFAM" id="SSF75420">
    <property type="entry name" value="YhbC-like, N-terminal domain"/>
    <property type="match status" value="1"/>
</dbReference>
<dbReference type="GO" id="GO:0000028">
    <property type="term" value="P:ribosomal small subunit assembly"/>
    <property type="evidence" value="ECO:0007669"/>
    <property type="project" value="TreeGrafter"/>
</dbReference>